<keyword evidence="5" id="KW-1185">Reference proteome</keyword>
<dbReference type="PANTHER" id="PTHR46534:SF1">
    <property type="entry name" value="IGGFC-BINDING PROTEIN N-TERMINAL DOMAIN-CONTAINING PROTEIN"/>
    <property type="match status" value="1"/>
</dbReference>
<name>A0AAD9JPT7_9ANNE</name>
<evidence type="ECO:0000313" key="5">
    <source>
        <dbReference type="Proteomes" id="UP001208570"/>
    </source>
</evidence>
<evidence type="ECO:0000256" key="1">
    <source>
        <dbReference type="ARBA" id="ARBA00023157"/>
    </source>
</evidence>
<dbReference type="SMART" id="SM00209">
    <property type="entry name" value="TSP1"/>
    <property type="match status" value="2"/>
</dbReference>
<dbReference type="EMBL" id="JAODUP010000228">
    <property type="protein sequence ID" value="KAK2155895.1"/>
    <property type="molecule type" value="Genomic_DNA"/>
</dbReference>
<dbReference type="SUPFAM" id="SSF82895">
    <property type="entry name" value="TSP-1 type 1 repeat"/>
    <property type="match status" value="2"/>
</dbReference>
<sequence>MGFQENYHEVGSLTEGRLYLTNPSNVDVNVRVVTPLIEPGLDNRVVVSPAQSTYIIISYSLHCRGSGYEMKGIYITSDGDIVVEANSFSPIGSSSWEVPPINKLGKVHVIMTYVYKTIEENQGPYEMIVVASERDTLVSIQLKGASAYHLTFNGITYSQGDNMEITLDRYEVAQIQCLRSSGCDMSGSVVISNHPVYVTCGAVQSSVGVSNSTSNLVSYVPPTERNGRNFVIAPIETRLNSLGGVIALESNTTLELIRADGSHVLTGVLLSAFQYKKYNLPSFMYIHLKLSKPVMGIQYAKSVGADAHENSNAFFVFPDSVEQFRSSDYTFTTLAHSGGSFTNYLQLVAPTSAISGIFLDGQEVRASWKELVSLNMSVTNVLIGDGVHRVYQTSGVPFSAMFYGHRYHDAYALRAAPTPGTDSFVPFARNVHEALYGISSNNMTNISRVTAFGSTSEMTTTITNDLESSWPHHFSNQTTIPTTVTSSSAGGNTSITTSSENTLDPETANTILEESIVEESEVENSTVWESTVEESTVSIPPSDVLTVATQLLFTDVMAVSTSVLLDNNSDIFGNILELDMWTFWTECTISCGHVGVQFRLRICSDTDDLTCSLRLHSGNVTIGYAVSSRECRLLPCPVDGLYTDWTSWSACSASCGAGVEQRARTCQRPMYGGAACDGPAIEFRSCKAEDPCKGQMGRATSKGNGTKSKVKHPSDMPEPNSDEKDDYDGDEVDDDNNGDDGSRDDDGDNDDATTTITNNNKRNLCWTIDHIPLIGVHLCSWLRDVSSFLSS</sequence>
<evidence type="ECO:0000256" key="2">
    <source>
        <dbReference type="SAM" id="MobiDB-lite"/>
    </source>
</evidence>
<dbReference type="Proteomes" id="UP001208570">
    <property type="component" value="Unassembled WGS sequence"/>
</dbReference>
<feature type="region of interest" description="Disordered" evidence="2">
    <location>
        <begin position="694"/>
        <end position="756"/>
    </location>
</feature>
<reference evidence="4" key="1">
    <citation type="journal article" date="2023" name="Mol. Biol. Evol.">
        <title>Third-Generation Sequencing Reveals the Adaptive Role of the Epigenome in Three Deep-Sea Polychaetes.</title>
        <authorList>
            <person name="Perez M."/>
            <person name="Aroh O."/>
            <person name="Sun Y."/>
            <person name="Lan Y."/>
            <person name="Juniper S.K."/>
            <person name="Young C.R."/>
            <person name="Angers B."/>
            <person name="Qian P.Y."/>
        </authorList>
    </citation>
    <scope>NUCLEOTIDE SEQUENCE</scope>
    <source>
        <strain evidence="4">P08H-3</strain>
    </source>
</reference>
<accession>A0AAD9JPT7</accession>
<evidence type="ECO:0000313" key="4">
    <source>
        <dbReference type="EMBL" id="KAK2155895.1"/>
    </source>
</evidence>
<protein>
    <recommendedName>
        <fullName evidence="3">IgGFc-binding protein N-terminal domain-containing protein</fullName>
    </recommendedName>
</protein>
<feature type="domain" description="IgGFc-binding protein N-terminal" evidence="3">
    <location>
        <begin position="100"/>
        <end position="404"/>
    </location>
</feature>
<comment type="caution">
    <text evidence="4">The sequence shown here is derived from an EMBL/GenBank/DDBJ whole genome shotgun (WGS) entry which is preliminary data.</text>
</comment>
<evidence type="ECO:0000259" key="3">
    <source>
        <dbReference type="Pfam" id="PF17517"/>
    </source>
</evidence>
<keyword evidence="1" id="KW-1015">Disulfide bond</keyword>
<feature type="compositionally biased region" description="Acidic residues" evidence="2">
    <location>
        <begin position="723"/>
        <end position="751"/>
    </location>
</feature>
<dbReference type="AlphaFoldDB" id="A0AAD9JPT7"/>
<proteinExistence type="predicted"/>
<dbReference type="PROSITE" id="PS50092">
    <property type="entry name" value="TSP1"/>
    <property type="match status" value="2"/>
</dbReference>
<dbReference type="PANTHER" id="PTHR46534">
    <property type="entry name" value="IGGFC_BINDING DOMAIN-CONTAINING PROTEIN"/>
    <property type="match status" value="1"/>
</dbReference>
<dbReference type="InterPro" id="IPR036383">
    <property type="entry name" value="TSP1_rpt_sf"/>
</dbReference>
<gene>
    <name evidence="4" type="ORF">LSH36_228g05001</name>
</gene>
<dbReference type="Gene3D" id="2.20.100.10">
    <property type="entry name" value="Thrombospondin type-1 (TSP1) repeat"/>
    <property type="match status" value="2"/>
</dbReference>
<dbReference type="Pfam" id="PF17517">
    <property type="entry name" value="IgGFc_binding"/>
    <property type="match status" value="1"/>
</dbReference>
<dbReference type="InterPro" id="IPR000884">
    <property type="entry name" value="TSP1_rpt"/>
</dbReference>
<organism evidence="4 5">
    <name type="scientific">Paralvinella palmiformis</name>
    <dbReference type="NCBI Taxonomy" id="53620"/>
    <lineage>
        <taxon>Eukaryota</taxon>
        <taxon>Metazoa</taxon>
        <taxon>Spiralia</taxon>
        <taxon>Lophotrochozoa</taxon>
        <taxon>Annelida</taxon>
        <taxon>Polychaeta</taxon>
        <taxon>Sedentaria</taxon>
        <taxon>Canalipalpata</taxon>
        <taxon>Terebellida</taxon>
        <taxon>Terebelliformia</taxon>
        <taxon>Alvinellidae</taxon>
        <taxon>Paralvinella</taxon>
    </lineage>
</organism>
<dbReference type="FunFam" id="2.20.100.10:FF:000001">
    <property type="entry name" value="semaphorin-5A isoform X1"/>
    <property type="match status" value="1"/>
</dbReference>
<feature type="region of interest" description="Disordered" evidence="2">
    <location>
        <begin position="480"/>
        <end position="507"/>
    </location>
</feature>
<dbReference type="InterPro" id="IPR035234">
    <property type="entry name" value="IgGFc-bd_N"/>
</dbReference>
<dbReference type="Pfam" id="PF00090">
    <property type="entry name" value="TSP_1"/>
    <property type="match status" value="2"/>
</dbReference>